<organism evidence="1 2">
    <name type="scientific">Dokdonia ponticola</name>
    <dbReference type="NCBI Taxonomy" id="2041041"/>
    <lineage>
        <taxon>Bacteria</taxon>
        <taxon>Pseudomonadati</taxon>
        <taxon>Bacteroidota</taxon>
        <taxon>Flavobacteriia</taxon>
        <taxon>Flavobacteriales</taxon>
        <taxon>Flavobacteriaceae</taxon>
        <taxon>Dokdonia</taxon>
    </lineage>
</organism>
<sequence length="113" mass="13574">MIKKADLYKKILEFLLWIQEDPSLKHPSLKEFTDGMKLLIEGVSADVEIWMDWEKLTPDEIPVEDAFDVFKSFLQHWIQKKGLNLFDEILYKFDPDDFDYSEKMVQKWESLLK</sequence>
<keyword evidence="2" id="KW-1185">Reference proteome</keyword>
<reference evidence="2" key="1">
    <citation type="journal article" date="2019" name="Int. J. Syst. Evol. Microbiol.">
        <title>The Global Catalogue of Microorganisms (GCM) 10K type strain sequencing project: providing services to taxonomists for standard genome sequencing and annotation.</title>
        <authorList>
            <consortium name="The Broad Institute Genomics Platform"/>
            <consortium name="The Broad Institute Genome Sequencing Center for Infectious Disease"/>
            <person name="Wu L."/>
            <person name="Ma J."/>
        </authorList>
    </citation>
    <scope>NUCLEOTIDE SEQUENCE [LARGE SCALE GENOMIC DNA]</scope>
    <source>
        <strain evidence="2">YJ-61-S</strain>
    </source>
</reference>
<proteinExistence type="predicted"/>
<dbReference type="EMBL" id="JBHSFV010000009">
    <property type="protein sequence ID" value="MFC4635125.1"/>
    <property type="molecule type" value="Genomic_DNA"/>
</dbReference>
<comment type="caution">
    <text evidence="1">The sequence shown here is derived from an EMBL/GenBank/DDBJ whole genome shotgun (WGS) entry which is preliminary data.</text>
</comment>
<dbReference type="Proteomes" id="UP001596043">
    <property type="component" value="Unassembled WGS sequence"/>
</dbReference>
<evidence type="ECO:0000313" key="2">
    <source>
        <dbReference type="Proteomes" id="UP001596043"/>
    </source>
</evidence>
<name>A0ABV9I038_9FLAO</name>
<evidence type="ECO:0000313" key="1">
    <source>
        <dbReference type="EMBL" id="MFC4635125.1"/>
    </source>
</evidence>
<gene>
    <name evidence="1" type="ORF">ACFO3O_14490</name>
</gene>
<dbReference type="RefSeq" id="WP_379980045.1">
    <property type="nucleotide sequence ID" value="NZ_JBHSFV010000009.1"/>
</dbReference>
<accession>A0ABV9I038</accession>
<protein>
    <submittedName>
        <fullName evidence="1">Uncharacterized protein</fullName>
    </submittedName>
</protein>